<dbReference type="InterPro" id="IPR010920">
    <property type="entry name" value="LSM_dom_sf"/>
</dbReference>
<dbReference type="InterPro" id="IPR034099">
    <property type="entry name" value="SmD3"/>
</dbReference>
<dbReference type="Gene3D" id="2.30.30.100">
    <property type="match status" value="1"/>
</dbReference>
<evidence type="ECO:0000256" key="6">
    <source>
        <dbReference type="ARBA" id="ARBA00023187"/>
    </source>
</evidence>
<dbReference type="GO" id="GO:0005685">
    <property type="term" value="C:U1 snRNP"/>
    <property type="evidence" value="ECO:0007669"/>
    <property type="project" value="UniProtKB-ARBA"/>
</dbReference>
<keyword evidence="7" id="KW-0539">Nucleus</keyword>
<dbReference type="Proteomes" id="UP001150569">
    <property type="component" value="Unassembled WGS sequence"/>
</dbReference>
<keyword evidence="6" id="KW-0508">mRNA splicing</keyword>
<organism evidence="10 11">
    <name type="scientific">Tieghemiomyces parasiticus</name>
    <dbReference type="NCBI Taxonomy" id="78921"/>
    <lineage>
        <taxon>Eukaryota</taxon>
        <taxon>Fungi</taxon>
        <taxon>Fungi incertae sedis</taxon>
        <taxon>Zoopagomycota</taxon>
        <taxon>Kickxellomycotina</taxon>
        <taxon>Dimargaritomycetes</taxon>
        <taxon>Dimargaritales</taxon>
        <taxon>Dimargaritaceae</taxon>
        <taxon>Tieghemiomyces</taxon>
    </lineage>
</organism>
<protein>
    <submittedName>
        <fullName evidence="10">Small nuclear ribonucleoprotein Sm D3</fullName>
    </submittedName>
</protein>
<dbReference type="FunFam" id="2.30.30.100:FF:000002">
    <property type="entry name" value="Small nuclear ribonucleoprotein Sm D3"/>
    <property type="match status" value="1"/>
</dbReference>
<keyword evidence="11" id="KW-1185">Reference proteome</keyword>
<comment type="caution">
    <text evidence="10">The sequence shown here is derived from an EMBL/GenBank/DDBJ whole genome shotgun (WGS) entry which is preliminary data.</text>
</comment>
<dbReference type="EMBL" id="JANBPT010000609">
    <property type="protein sequence ID" value="KAJ1915875.1"/>
    <property type="molecule type" value="Genomic_DNA"/>
</dbReference>
<keyword evidence="8 10" id="KW-0687">Ribonucleoprotein</keyword>
<dbReference type="InterPro" id="IPR001163">
    <property type="entry name" value="Sm_dom_euk/arc"/>
</dbReference>
<dbReference type="AlphaFoldDB" id="A0A9W7ZTN9"/>
<dbReference type="GO" id="GO:0005681">
    <property type="term" value="C:spliceosomal complex"/>
    <property type="evidence" value="ECO:0007669"/>
    <property type="project" value="InterPro"/>
</dbReference>
<name>A0A9W7ZTN9_9FUNG</name>
<dbReference type="PROSITE" id="PS52002">
    <property type="entry name" value="SM"/>
    <property type="match status" value="1"/>
</dbReference>
<evidence type="ECO:0000313" key="10">
    <source>
        <dbReference type="EMBL" id="KAJ1915875.1"/>
    </source>
</evidence>
<keyword evidence="4" id="KW-0963">Cytoplasm</keyword>
<dbReference type="GO" id="GO:0003723">
    <property type="term" value="F:RNA binding"/>
    <property type="evidence" value="ECO:0007669"/>
    <property type="project" value="InterPro"/>
</dbReference>
<sequence>MSMSIGVPIKILHEAEGHVVTIEMKNGQTYRGTLLESEDNMNVQMKEVTVTARDGQVSKLQQIYIRGSHIRFFIVPDMLKNAPMFKRFGPEGIKNRGLGMGRGLAKIDRARGALSLFRAVMVMVNIYHPTLSIPYFNPVADPGPDELTFRPRFSLNTTFGAALYLDSLANRTLNLDADDPRVLWARSDLTLGSLPDVVLRTELDWADLSLNDWGRPAGEAPTLANSHDLLKRIHFGIFPAQDLAAGVLDFRRPYVHDMRELVLMRSFTIHRLNATMGREDTVMNPLYFWLRDIQVEVLVDPGVYTSATLPGDLRPYLSSLEDDPTAYLPVVTPPAAYPSAAHLVRLPHCTQSNAAYSSKLAPERDSTSPCRVPLTIHLRPVSVGTFRVQQFLRGLLRNLIEDEYRSVVSTGATKSAVALDIFELHPFRFVIVALLYMATMVLALLEVRAEAVHWSQLRSLAGLSASWALLTYGVERNPLFHYYWHPTNSFYGIPTLIQTVGFVWSLYCQWRLYKPPVADPITGADSPDGVPAADAATVETKRPPAQNRLDLSVGLFSVALLIAGSALADDQAPLKPFRVGPDLARLGPWLLTVAEEVGLVTALPQIAMVWYCRSTTAYPARAQIYHISAGFIRLFIEYLSVVEVSTAGRIKRGWVALCLLTIVAQHGWYRFTSTVRLKEKTA</sequence>
<evidence type="ECO:0000256" key="3">
    <source>
        <dbReference type="ARBA" id="ARBA00008146"/>
    </source>
</evidence>
<accession>A0A9W7ZTN9</accession>
<dbReference type="OrthoDB" id="6425924at2759"/>
<evidence type="ECO:0000313" key="11">
    <source>
        <dbReference type="Proteomes" id="UP001150569"/>
    </source>
</evidence>
<reference evidence="10" key="1">
    <citation type="submission" date="2022-07" db="EMBL/GenBank/DDBJ databases">
        <title>Phylogenomic reconstructions and comparative analyses of Kickxellomycotina fungi.</title>
        <authorList>
            <person name="Reynolds N.K."/>
            <person name="Stajich J.E."/>
            <person name="Barry K."/>
            <person name="Grigoriev I.V."/>
            <person name="Crous P."/>
            <person name="Smith M.E."/>
        </authorList>
    </citation>
    <scope>NUCLEOTIDE SEQUENCE</scope>
    <source>
        <strain evidence="10">RSA 861</strain>
    </source>
</reference>
<dbReference type="InterPro" id="IPR047575">
    <property type="entry name" value="Sm"/>
</dbReference>
<evidence type="ECO:0000256" key="2">
    <source>
        <dbReference type="ARBA" id="ARBA00004514"/>
    </source>
</evidence>
<keyword evidence="5" id="KW-0507">mRNA processing</keyword>
<comment type="subcellular location">
    <subcellularLocation>
        <location evidence="2">Cytoplasm</location>
        <location evidence="2">Cytosol</location>
    </subcellularLocation>
    <subcellularLocation>
        <location evidence="1">Nucleus</location>
    </subcellularLocation>
</comment>
<proteinExistence type="inferred from homology"/>
<dbReference type="CDD" id="cd01721">
    <property type="entry name" value="Sm_D3"/>
    <property type="match status" value="1"/>
</dbReference>
<evidence type="ECO:0000256" key="4">
    <source>
        <dbReference type="ARBA" id="ARBA00022490"/>
    </source>
</evidence>
<dbReference type="PANTHER" id="PTHR23338">
    <property type="entry name" value="SMALL NUCLEAR RIBONUCLEOPROTEIN SM"/>
    <property type="match status" value="1"/>
</dbReference>
<dbReference type="SUPFAM" id="SSF50182">
    <property type="entry name" value="Sm-like ribonucleoproteins"/>
    <property type="match status" value="1"/>
</dbReference>
<dbReference type="Pfam" id="PF01423">
    <property type="entry name" value="LSM"/>
    <property type="match status" value="1"/>
</dbReference>
<comment type="similarity">
    <text evidence="3">Belongs to the snRNP core protein family.</text>
</comment>
<dbReference type="InterPro" id="IPR027141">
    <property type="entry name" value="LSm4/Sm_D1/D3"/>
</dbReference>
<gene>
    <name evidence="10" type="primary">SMD3_2</name>
    <name evidence="10" type="ORF">IWQ60_008288</name>
</gene>
<feature type="domain" description="Sm" evidence="9">
    <location>
        <begin position="7"/>
        <end position="79"/>
    </location>
</feature>
<dbReference type="SMART" id="SM00651">
    <property type="entry name" value="Sm"/>
    <property type="match status" value="1"/>
</dbReference>
<evidence type="ECO:0000256" key="5">
    <source>
        <dbReference type="ARBA" id="ARBA00022664"/>
    </source>
</evidence>
<evidence type="ECO:0000256" key="7">
    <source>
        <dbReference type="ARBA" id="ARBA00023242"/>
    </source>
</evidence>
<dbReference type="GO" id="GO:0005829">
    <property type="term" value="C:cytosol"/>
    <property type="evidence" value="ECO:0007669"/>
    <property type="project" value="UniProtKB-SubCell"/>
</dbReference>
<evidence type="ECO:0000256" key="8">
    <source>
        <dbReference type="ARBA" id="ARBA00023274"/>
    </source>
</evidence>
<dbReference type="GO" id="GO:0000387">
    <property type="term" value="P:spliceosomal snRNP assembly"/>
    <property type="evidence" value="ECO:0007669"/>
    <property type="project" value="InterPro"/>
</dbReference>
<evidence type="ECO:0000259" key="9">
    <source>
        <dbReference type="PROSITE" id="PS52002"/>
    </source>
</evidence>
<evidence type="ECO:0000256" key="1">
    <source>
        <dbReference type="ARBA" id="ARBA00004123"/>
    </source>
</evidence>